<dbReference type="InterPro" id="IPR005606">
    <property type="entry name" value="Sec20"/>
</dbReference>
<dbReference type="GO" id="GO:0006890">
    <property type="term" value="P:retrograde vesicle-mediated transport, Golgi to endoplasmic reticulum"/>
    <property type="evidence" value="ECO:0007669"/>
    <property type="project" value="InterPro"/>
</dbReference>
<accession>A0A835H9B7</accession>
<protein>
    <submittedName>
        <fullName evidence="1">Uncharacterized protein</fullName>
    </submittedName>
</protein>
<dbReference type="GO" id="GO:0005783">
    <property type="term" value="C:endoplasmic reticulum"/>
    <property type="evidence" value="ECO:0007669"/>
    <property type="project" value="TreeGrafter"/>
</dbReference>
<dbReference type="OrthoDB" id="46868at2759"/>
<dbReference type="Proteomes" id="UP000631114">
    <property type="component" value="Unassembled WGS sequence"/>
</dbReference>
<dbReference type="PANTHER" id="PTHR12825">
    <property type="entry name" value="BNIP1-RELATED"/>
    <property type="match status" value="1"/>
</dbReference>
<evidence type="ECO:0000313" key="1">
    <source>
        <dbReference type="EMBL" id="KAF9595101.1"/>
    </source>
</evidence>
<dbReference type="PANTHER" id="PTHR12825:SF0">
    <property type="entry name" value="VESICLE TRANSPORT PROTEIN SEC20"/>
    <property type="match status" value="1"/>
</dbReference>
<gene>
    <name evidence="1" type="ORF">IFM89_037035</name>
</gene>
<dbReference type="GO" id="GO:0031201">
    <property type="term" value="C:SNARE complex"/>
    <property type="evidence" value="ECO:0007669"/>
    <property type="project" value="TreeGrafter"/>
</dbReference>
<reference evidence="1 2" key="1">
    <citation type="submission" date="2020-10" db="EMBL/GenBank/DDBJ databases">
        <title>The Coptis chinensis genome and diversification of protoberbering-type alkaloids.</title>
        <authorList>
            <person name="Wang B."/>
            <person name="Shu S."/>
            <person name="Song C."/>
            <person name="Liu Y."/>
        </authorList>
    </citation>
    <scope>NUCLEOTIDE SEQUENCE [LARGE SCALE GENOMIC DNA]</scope>
    <source>
        <strain evidence="1">HL-2020</strain>
        <tissue evidence="1">Leaf</tissue>
    </source>
</reference>
<sequence length="112" mass="12788">MMTSLPREIGGAPPYSFVVRLSEIIGSFKTLRKMALFWCRVVTEVVWMDDEVVQAVEKVKEEWDETYAQTQTRVKSIEEYGKGTEEEGNSLQRLNGLAQDGLALLRSLQFRA</sequence>
<dbReference type="AlphaFoldDB" id="A0A835H9B7"/>
<keyword evidence="2" id="KW-1185">Reference proteome</keyword>
<comment type="caution">
    <text evidence="1">The sequence shown here is derived from an EMBL/GenBank/DDBJ whole genome shotgun (WGS) entry which is preliminary data.</text>
</comment>
<organism evidence="1 2">
    <name type="scientific">Coptis chinensis</name>
    <dbReference type="NCBI Taxonomy" id="261450"/>
    <lineage>
        <taxon>Eukaryota</taxon>
        <taxon>Viridiplantae</taxon>
        <taxon>Streptophyta</taxon>
        <taxon>Embryophyta</taxon>
        <taxon>Tracheophyta</taxon>
        <taxon>Spermatophyta</taxon>
        <taxon>Magnoliopsida</taxon>
        <taxon>Ranunculales</taxon>
        <taxon>Ranunculaceae</taxon>
        <taxon>Coptidoideae</taxon>
        <taxon>Coptis</taxon>
    </lineage>
</organism>
<name>A0A835H9B7_9MAGN</name>
<evidence type="ECO:0000313" key="2">
    <source>
        <dbReference type="Proteomes" id="UP000631114"/>
    </source>
</evidence>
<dbReference type="EMBL" id="JADFTS010000008">
    <property type="protein sequence ID" value="KAF9595101.1"/>
    <property type="molecule type" value="Genomic_DNA"/>
</dbReference>
<dbReference type="GO" id="GO:0005484">
    <property type="term" value="F:SNAP receptor activity"/>
    <property type="evidence" value="ECO:0007669"/>
    <property type="project" value="InterPro"/>
</dbReference>
<proteinExistence type="predicted"/>